<name>A0AAD7NZG4_9AGAR</name>
<organism evidence="2 3">
    <name type="scientific">Mycena maculata</name>
    <dbReference type="NCBI Taxonomy" id="230809"/>
    <lineage>
        <taxon>Eukaryota</taxon>
        <taxon>Fungi</taxon>
        <taxon>Dikarya</taxon>
        <taxon>Basidiomycota</taxon>
        <taxon>Agaricomycotina</taxon>
        <taxon>Agaricomycetes</taxon>
        <taxon>Agaricomycetidae</taxon>
        <taxon>Agaricales</taxon>
        <taxon>Marasmiineae</taxon>
        <taxon>Mycenaceae</taxon>
        <taxon>Mycena</taxon>
    </lineage>
</organism>
<feature type="signal peptide" evidence="1">
    <location>
        <begin position="1"/>
        <end position="18"/>
    </location>
</feature>
<keyword evidence="3" id="KW-1185">Reference proteome</keyword>
<reference evidence="2" key="1">
    <citation type="submission" date="2023-03" db="EMBL/GenBank/DDBJ databases">
        <title>Massive genome expansion in bonnet fungi (Mycena s.s.) driven by repeated elements and novel gene families across ecological guilds.</title>
        <authorList>
            <consortium name="Lawrence Berkeley National Laboratory"/>
            <person name="Harder C.B."/>
            <person name="Miyauchi S."/>
            <person name="Viragh M."/>
            <person name="Kuo A."/>
            <person name="Thoen E."/>
            <person name="Andreopoulos B."/>
            <person name="Lu D."/>
            <person name="Skrede I."/>
            <person name="Drula E."/>
            <person name="Henrissat B."/>
            <person name="Morin E."/>
            <person name="Kohler A."/>
            <person name="Barry K."/>
            <person name="LaButti K."/>
            <person name="Morin E."/>
            <person name="Salamov A."/>
            <person name="Lipzen A."/>
            <person name="Mereny Z."/>
            <person name="Hegedus B."/>
            <person name="Baldrian P."/>
            <person name="Stursova M."/>
            <person name="Weitz H."/>
            <person name="Taylor A."/>
            <person name="Grigoriev I.V."/>
            <person name="Nagy L.G."/>
            <person name="Martin F."/>
            <person name="Kauserud H."/>
        </authorList>
    </citation>
    <scope>NUCLEOTIDE SEQUENCE</scope>
    <source>
        <strain evidence="2">CBHHK188m</strain>
    </source>
</reference>
<keyword evidence="1" id="KW-0732">Signal</keyword>
<dbReference type="AlphaFoldDB" id="A0AAD7NZG4"/>
<dbReference type="EMBL" id="JARJLG010000004">
    <property type="protein sequence ID" value="KAJ7781764.1"/>
    <property type="molecule type" value="Genomic_DNA"/>
</dbReference>
<evidence type="ECO:0000313" key="3">
    <source>
        <dbReference type="Proteomes" id="UP001215280"/>
    </source>
</evidence>
<protein>
    <submittedName>
        <fullName evidence="2">Uncharacterized protein</fullName>
    </submittedName>
</protein>
<sequence length="139" mass="15105">MIFNTLVSVLAIAVAASSTPIQPQQLDVITPHITSPVENDIWVPGENRTVTWNTTEIPPAFKNNTGKLVLGYYTTTKDDQGHWQTSENLNNTSPLAQNFVLGDGCANITVPHVPPRSTYIVVLFGDSGNASPQFKIAEK</sequence>
<accession>A0AAD7NZG4</accession>
<dbReference type="Proteomes" id="UP001215280">
    <property type="component" value="Unassembled WGS sequence"/>
</dbReference>
<evidence type="ECO:0000256" key="1">
    <source>
        <dbReference type="SAM" id="SignalP"/>
    </source>
</evidence>
<gene>
    <name evidence="2" type="ORF">DFH07DRAFT_386582</name>
</gene>
<proteinExistence type="predicted"/>
<evidence type="ECO:0000313" key="2">
    <source>
        <dbReference type="EMBL" id="KAJ7781764.1"/>
    </source>
</evidence>
<comment type="caution">
    <text evidence="2">The sequence shown here is derived from an EMBL/GenBank/DDBJ whole genome shotgun (WGS) entry which is preliminary data.</text>
</comment>
<feature type="chain" id="PRO_5042218378" evidence="1">
    <location>
        <begin position="19"/>
        <end position="139"/>
    </location>
</feature>